<dbReference type="InterPro" id="IPR003607">
    <property type="entry name" value="HD/PDEase_dom"/>
</dbReference>
<dbReference type="EMBL" id="LGUG01000004">
    <property type="protein sequence ID" value="KON95422.1"/>
    <property type="molecule type" value="Genomic_DNA"/>
</dbReference>
<dbReference type="InterPro" id="IPR052722">
    <property type="entry name" value="PgpH_phosphodiesterase"/>
</dbReference>
<evidence type="ECO:0000256" key="1">
    <source>
        <dbReference type="SAM" id="Phobius"/>
    </source>
</evidence>
<keyword evidence="1" id="KW-1133">Transmembrane helix</keyword>
<reference evidence="3 5" key="1">
    <citation type="submission" date="2015-07" db="EMBL/GenBank/DDBJ databases">
        <title>Fjat-14205 dsm 2895.</title>
        <authorList>
            <person name="Liu B."/>
            <person name="Wang J."/>
            <person name="Zhu Y."/>
            <person name="Liu G."/>
            <person name="Chen Q."/>
            <person name="Chen Z."/>
            <person name="Lan J."/>
            <person name="Che J."/>
            <person name="Ge C."/>
            <person name="Shi H."/>
            <person name="Pan Z."/>
            <person name="Liu X."/>
        </authorList>
    </citation>
    <scope>NUCLEOTIDE SEQUENCE [LARGE SCALE GENOMIC DNA]</scope>
    <source>
        <strain evidence="3 5">DSM 2895</strain>
    </source>
</reference>
<gene>
    <name evidence="3" type="ORF">AF333_07910</name>
    <name evidence="4" type="ORF">SAMN04487909_106190</name>
</gene>
<feature type="transmembrane region" description="Helical" evidence="1">
    <location>
        <begin position="296"/>
        <end position="316"/>
    </location>
</feature>
<dbReference type="GeneID" id="42305120"/>
<keyword evidence="1" id="KW-0812">Transmembrane</keyword>
<feature type="transmembrane region" description="Helical" evidence="1">
    <location>
        <begin position="408"/>
        <end position="427"/>
    </location>
</feature>
<dbReference type="InterPro" id="IPR006675">
    <property type="entry name" value="HDIG_dom"/>
</dbReference>
<feature type="transmembrane region" description="Helical" evidence="1">
    <location>
        <begin position="439"/>
        <end position="460"/>
    </location>
</feature>
<dbReference type="Pfam" id="PF01966">
    <property type="entry name" value="HD"/>
    <property type="match status" value="1"/>
</dbReference>
<dbReference type="InterPro" id="IPR011624">
    <property type="entry name" value="Metal-dep_PHydrolase_7TM_extra"/>
</dbReference>
<dbReference type="SUPFAM" id="SSF109604">
    <property type="entry name" value="HD-domain/PDEase-like"/>
    <property type="match status" value="1"/>
</dbReference>
<reference evidence="4 6" key="2">
    <citation type="submission" date="2016-10" db="EMBL/GenBank/DDBJ databases">
        <authorList>
            <person name="de Groot N.N."/>
        </authorList>
    </citation>
    <scope>NUCLEOTIDE SEQUENCE [LARGE SCALE GENOMIC DNA]</scope>
    <source>
        <strain evidence="4 6">DSM 2895</strain>
    </source>
</reference>
<organism evidence="3 5">
    <name type="scientific">Aneurinibacillus migulanus</name>
    <name type="common">Bacillus migulanus</name>
    <dbReference type="NCBI Taxonomy" id="47500"/>
    <lineage>
        <taxon>Bacteria</taxon>
        <taxon>Bacillati</taxon>
        <taxon>Bacillota</taxon>
        <taxon>Bacilli</taxon>
        <taxon>Bacillales</taxon>
        <taxon>Paenibacillaceae</taxon>
        <taxon>Aneurinibacillus group</taxon>
        <taxon>Aneurinibacillus</taxon>
    </lineage>
</organism>
<dbReference type="PATRIC" id="fig|47500.9.peg.2770"/>
<sequence>MKASLRRLHLSVPESWKTSVTIRRLLFLFLGLMIYLPLMGDVLPKTFDLNVNTVSDVTLTAPVTVEDTEATEQARAKAISEVQPVYSRDDTITMHQVKLVSFIYKKASELAARQDMTPEAKLKELKENIPFSLSADTMQSLLTMPAPALNAAAQETNKVVTSIMQKGIDKKTTSDPEVIQQLVNQQIVLVDLDSKSRKVVREVAMPSIAPNVTINEESTNTLKETVRRSVKPIMIYKGEVLVEKDQYISEEVYRKLNAAGLLERNASKLPFLGLALLVLFSVLFLRTYIAQAHRKIYGSNAHILMLSLIIFLNIIFMKIMSSFSTIDFFSPGYVVPIALGSMLIAILLDTQLAIVCSVLFAFAAGIIFNFESLLPVDFRYALYGFLSGVAGAYSLGKATKRTRILQAGFLVSAMNVVAITALYLLVSSTGSWRELLNEYAFGMISGLLAAVLAIGLLPFFEGLFGILSPMRLIELSSPNQPLLRRMLMETPGTYHHSMMVASLSEAACEAVGADGLLARVGAYYHDVGKMKRPHFFIENQINRDNPHDTLAPGLSKRIIIAHVEDGVRILEENGLPKQIIDFAQQHHGTTLLKFFYHKAAKASDTPIPESEYRYPGPKAQTRETAIVGICDSAEAAVRSMSHPTPESIETLVRRIIADRLEDGQFNECDLTMQELECVAQTICETLQGFFHNRIEYPDDKQVAVKQA</sequence>
<dbReference type="STRING" id="47500.AF333_07910"/>
<dbReference type="AlphaFoldDB" id="A0A0M0H143"/>
<evidence type="ECO:0000259" key="2">
    <source>
        <dbReference type="SMART" id="SM00471"/>
    </source>
</evidence>
<keyword evidence="5" id="KW-1185">Reference proteome</keyword>
<feature type="transmembrane region" description="Helical" evidence="1">
    <location>
        <begin position="355"/>
        <end position="374"/>
    </location>
</feature>
<dbReference type="Gene3D" id="1.10.3210.10">
    <property type="entry name" value="Hypothetical protein af1432"/>
    <property type="match status" value="1"/>
</dbReference>
<dbReference type="EMBL" id="FNED01000006">
    <property type="protein sequence ID" value="SDI69273.1"/>
    <property type="molecule type" value="Genomic_DNA"/>
</dbReference>
<dbReference type="OrthoDB" id="9806952at2"/>
<evidence type="ECO:0000313" key="4">
    <source>
        <dbReference type="EMBL" id="SDI69273.1"/>
    </source>
</evidence>
<proteinExistence type="predicted"/>
<dbReference type="NCBIfam" id="TIGR00277">
    <property type="entry name" value="HDIG"/>
    <property type="match status" value="1"/>
</dbReference>
<dbReference type="Pfam" id="PF07698">
    <property type="entry name" value="7TM-7TMR_HD"/>
    <property type="match status" value="1"/>
</dbReference>
<dbReference type="RefSeq" id="WP_043065610.1">
    <property type="nucleotide sequence ID" value="NZ_BJOA01000022.1"/>
</dbReference>
<feature type="domain" description="HD/PDEase" evidence="2">
    <location>
        <begin position="489"/>
        <end position="645"/>
    </location>
</feature>
<evidence type="ECO:0000313" key="5">
    <source>
        <dbReference type="Proteomes" id="UP000037269"/>
    </source>
</evidence>
<dbReference type="Proteomes" id="UP000037269">
    <property type="component" value="Unassembled WGS sequence"/>
</dbReference>
<protein>
    <recommendedName>
        <fullName evidence="2">HD/PDEase domain-containing protein</fullName>
    </recommendedName>
</protein>
<evidence type="ECO:0000313" key="3">
    <source>
        <dbReference type="EMBL" id="KON95422.1"/>
    </source>
</evidence>
<dbReference type="InterPro" id="IPR011621">
    <property type="entry name" value="Metal-dep_PHydrolase_7TM_intra"/>
</dbReference>
<dbReference type="Proteomes" id="UP000182836">
    <property type="component" value="Unassembled WGS sequence"/>
</dbReference>
<dbReference type="PANTHER" id="PTHR36442">
    <property type="entry name" value="CYCLIC-DI-AMP PHOSPHODIESTERASE PGPH"/>
    <property type="match status" value="1"/>
</dbReference>
<feature type="transmembrane region" description="Helical" evidence="1">
    <location>
        <begin position="328"/>
        <end position="348"/>
    </location>
</feature>
<name>A0A0M0H143_ANEMI</name>
<dbReference type="SMART" id="SM00471">
    <property type="entry name" value="HDc"/>
    <property type="match status" value="1"/>
</dbReference>
<keyword evidence="1" id="KW-0472">Membrane</keyword>
<evidence type="ECO:0000313" key="6">
    <source>
        <dbReference type="Proteomes" id="UP000182836"/>
    </source>
</evidence>
<dbReference type="CDD" id="cd00077">
    <property type="entry name" value="HDc"/>
    <property type="match status" value="1"/>
</dbReference>
<dbReference type="PANTHER" id="PTHR36442:SF1">
    <property type="entry name" value="CYCLIC-DI-AMP PHOSPHODIESTERASE PGPH"/>
    <property type="match status" value="1"/>
</dbReference>
<dbReference type="InterPro" id="IPR006674">
    <property type="entry name" value="HD_domain"/>
</dbReference>
<accession>A0A0M0H143</accession>
<feature type="transmembrane region" description="Helical" evidence="1">
    <location>
        <begin position="269"/>
        <end position="289"/>
    </location>
</feature>
<dbReference type="Pfam" id="PF07697">
    <property type="entry name" value="7TMR-HDED"/>
    <property type="match status" value="1"/>
</dbReference>